<comment type="caution">
    <text evidence="3">The sequence shown here is derived from an EMBL/GenBank/DDBJ whole genome shotgun (WGS) entry which is preliminary data.</text>
</comment>
<dbReference type="Proteomes" id="UP000604381">
    <property type="component" value="Unassembled WGS sequence"/>
</dbReference>
<feature type="transmembrane region" description="Helical" evidence="2">
    <location>
        <begin position="84"/>
        <end position="105"/>
    </location>
</feature>
<evidence type="ECO:0000313" key="3">
    <source>
        <dbReference type="EMBL" id="MBF2734608.1"/>
    </source>
</evidence>
<feature type="transmembrane region" description="Helical" evidence="2">
    <location>
        <begin position="171"/>
        <end position="190"/>
    </location>
</feature>
<feature type="transmembrane region" description="Helical" evidence="2">
    <location>
        <begin position="112"/>
        <end position="135"/>
    </location>
</feature>
<feature type="transmembrane region" description="Helical" evidence="2">
    <location>
        <begin position="31"/>
        <end position="52"/>
    </location>
</feature>
<evidence type="ECO:0000256" key="2">
    <source>
        <dbReference type="SAM" id="Phobius"/>
    </source>
</evidence>
<keyword evidence="2" id="KW-0472">Membrane</keyword>
<name>A0A930UBN1_9GAMM</name>
<keyword evidence="4" id="KW-1185">Reference proteome</keyword>
<dbReference type="EMBL" id="JADHEI010000009">
    <property type="protein sequence ID" value="MBF2734608.1"/>
    <property type="molecule type" value="Genomic_DNA"/>
</dbReference>
<gene>
    <name evidence="3" type="ORF">ISN26_00685</name>
</gene>
<keyword evidence="2" id="KW-1133">Transmembrane helix</keyword>
<dbReference type="AlphaFoldDB" id="A0A930UBN1"/>
<evidence type="ECO:0000256" key="1">
    <source>
        <dbReference type="SAM" id="MobiDB-lite"/>
    </source>
</evidence>
<accession>A0A930UBN1</accession>
<feature type="transmembrane region" description="Helical" evidence="2">
    <location>
        <begin position="141"/>
        <end position="159"/>
    </location>
</feature>
<sequence>MSALDGKFLAWLLPLLGYALLHQVAVAGEPASAAQAAAGALHALVLAAPALLRQRELRRHYVLMLAASAGAGALAFYWHGWPLLFWLCLLAGIGLNAVLAGAGVLQRTMGMLQVLFVLLLLFFSVLPALVGVAGAPGWPDLGALLWGSYAAWAGAYLLTLRAPARPQAEPIICALFFLLLALVALGVALAHLQAPAGGYLETLLRVLLLALALSAGAWVLWSPTIGGGLSTIFFRHVLSINLPIDEWIKEMAALAGRMPDADEFWRQAMEMLLQRTGLAGVGWGEDEAAEVAGSDEGRLTQLPLGESVLFLYSARALPPTRLFSIWLLARVALEFRQSKRREQRLTAEATMKSIHELGAKTTHDIKNILHAINLLCAPRGGGAADGERWAGASKRASGSSRARAWRWPTRA</sequence>
<organism evidence="3 4">
    <name type="scientific">Candidatus Amphirhobacter heronislandensis</name>
    <dbReference type="NCBI Taxonomy" id="1732024"/>
    <lineage>
        <taxon>Bacteria</taxon>
        <taxon>Pseudomonadati</taxon>
        <taxon>Pseudomonadota</taxon>
        <taxon>Gammaproteobacteria</taxon>
        <taxon>Candidatus Tethybacterales</taxon>
        <taxon>Candidatus Tethybacteraceae</taxon>
        <taxon>Candidatus Amphirhobacter</taxon>
    </lineage>
</organism>
<proteinExistence type="predicted"/>
<feature type="region of interest" description="Disordered" evidence="1">
    <location>
        <begin position="386"/>
        <end position="411"/>
    </location>
</feature>
<keyword evidence="2" id="KW-0812">Transmembrane</keyword>
<feature type="compositionally biased region" description="Low complexity" evidence="1">
    <location>
        <begin position="389"/>
        <end position="411"/>
    </location>
</feature>
<protein>
    <submittedName>
        <fullName evidence="3">Uncharacterized protein</fullName>
    </submittedName>
</protein>
<feature type="transmembrane region" description="Helical" evidence="2">
    <location>
        <begin position="202"/>
        <end position="221"/>
    </location>
</feature>
<feature type="transmembrane region" description="Helical" evidence="2">
    <location>
        <begin position="61"/>
        <end position="78"/>
    </location>
</feature>
<reference evidence="3" key="1">
    <citation type="submission" date="2020-10" db="EMBL/GenBank/DDBJ databases">
        <title>An improved Amphimedon queenslandica hologenome assembly reveals how three proteobacterial symbionts can extend the metabolic phenotypic of their marine sponge host.</title>
        <authorList>
            <person name="Degnan B."/>
            <person name="Degnan S."/>
            <person name="Xiang X."/>
        </authorList>
    </citation>
    <scope>NUCLEOTIDE SEQUENCE</scope>
    <source>
        <strain evidence="3">AqS2</strain>
    </source>
</reference>
<evidence type="ECO:0000313" key="4">
    <source>
        <dbReference type="Proteomes" id="UP000604381"/>
    </source>
</evidence>